<proteinExistence type="predicted"/>
<name>A0A2P2QHU8_RHIMU</name>
<protein>
    <submittedName>
        <fullName evidence="1">Uncharacterized protein</fullName>
    </submittedName>
</protein>
<evidence type="ECO:0000313" key="1">
    <source>
        <dbReference type="EMBL" id="MBX66569.1"/>
    </source>
</evidence>
<accession>A0A2P2QHU8</accession>
<dbReference type="EMBL" id="GGEC01086085">
    <property type="protein sequence ID" value="MBX66569.1"/>
    <property type="molecule type" value="Transcribed_RNA"/>
</dbReference>
<organism evidence="1">
    <name type="scientific">Rhizophora mucronata</name>
    <name type="common">Asiatic mangrove</name>
    <dbReference type="NCBI Taxonomy" id="61149"/>
    <lineage>
        <taxon>Eukaryota</taxon>
        <taxon>Viridiplantae</taxon>
        <taxon>Streptophyta</taxon>
        <taxon>Embryophyta</taxon>
        <taxon>Tracheophyta</taxon>
        <taxon>Spermatophyta</taxon>
        <taxon>Magnoliopsida</taxon>
        <taxon>eudicotyledons</taxon>
        <taxon>Gunneridae</taxon>
        <taxon>Pentapetalae</taxon>
        <taxon>rosids</taxon>
        <taxon>fabids</taxon>
        <taxon>Malpighiales</taxon>
        <taxon>Rhizophoraceae</taxon>
        <taxon>Rhizophora</taxon>
    </lineage>
</organism>
<reference evidence="1" key="1">
    <citation type="submission" date="2018-02" db="EMBL/GenBank/DDBJ databases">
        <title>Rhizophora mucronata_Transcriptome.</title>
        <authorList>
            <person name="Meera S.P."/>
            <person name="Sreeshan A."/>
            <person name="Augustine A."/>
        </authorList>
    </citation>
    <scope>NUCLEOTIDE SEQUENCE</scope>
    <source>
        <tissue evidence="1">Leaf</tissue>
    </source>
</reference>
<sequence>MKKRKPRSRKAKANLLNA</sequence>
<dbReference type="AlphaFoldDB" id="A0A2P2QHU8"/>